<evidence type="ECO:0000313" key="2">
    <source>
        <dbReference type="Proteomes" id="UP001469553"/>
    </source>
</evidence>
<gene>
    <name evidence="1" type="ORF">AMECASPLE_036433</name>
</gene>
<proteinExistence type="predicted"/>
<comment type="caution">
    <text evidence="1">The sequence shown here is derived from an EMBL/GenBank/DDBJ whole genome shotgun (WGS) entry which is preliminary data.</text>
</comment>
<evidence type="ECO:0000313" key="1">
    <source>
        <dbReference type="EMBL" id="MEQ2316813.1"/>
    </source>
</evidence>
<keyword evidence="2" id="KW-1185">Reference proteome</keyword>
<organism evidence="1 2">
    <name type="scientific">Ameca splendens</name>
    <dbReference type="NCBI Taxonomy" id="208324"/>
    <lineage>
        <taxon>Eukaryota</taxon>
        <taxon>Metazoa</taxon>
        <taxon>Chordata</taxon>
        <taxon>Craniata</taxon>
        <taxon>Vertebrata</taxon>
        <taxon>Euteleostomi</taxon>
        <taxon>Actinopterygii</taxon>
        <taxon>Neopterygii</taxon>
        <taxon>Teleostei</taxon>
        <taxon>Neoteleostei</taxon>
        <taxon>Acanthomorphata</taxon>
        <taxon>Ovalentaria</taxon>
        <taxon>Atherinomorphae</taxon>
        <taxon>Cyprinodontiformes</taxon>
        <taxon>Goodeidae</taxon>
        <taxon>Ameca</taxon>
    </lineage>
</organism>
<dbReference type="EMBL" id="JAHRIP010090415">
    <property type="protein sequence ID" value="MEQ2316813.1"/>
    <property type="molecule type" value="Genomic_DNA"/>
</dbReference>
<protein>
    <submittedName>
        <fullName evidence="1">Uncharacterized protein</fullName>
    </submittedName>
</protein>
<sequence>MAHNPLSVQKPRPFLVYWQDIRSFLVHFNFSRREKELCSNLFLFCPHKMCFQDKSRIQHGLLPISVGWGLLARLLLSFILVETHTVICSRQALSLSGHAEEASVVEYPWGGQASNVQTQKGGGCTQIPCVCVCVRERERERQKEKV</sequence>
<accession>A0ABV1AE14</accession>
<dbReference type="Proteomes" id="UP001469553">
    <property type="component" value="Unassembled WGS sequence"/>
</dbReference>
<name>A0ABV1AE14_9TELE</name>
<reference evidence="1 2" key="1">
    <citation type="submission" date="2021-06" db="EMBL/GenBank/DDBJ databases">
        <authorList>
            <person name="Palmer J.M."/>
        </authorList>
    </citation>
    <scope>NUCLEOTIDE SEQUENCE [LARGE SCALE GENOMIC DNA]</scope>
    <source>
        <strain evidence="1 2">AS_MEX2019</strain>
        <tissue evidence="1">Muscle</tissue>
    </source>
</reference>